<organism evidence="1 2">
    <name type="scientific">Neofusicoccum parvum</name>
    <dbReference type="NCBI Taxonomy" id="310453"/>
    <lineage>
        <taxon>Eukaryota</taxon>
        <taxon>Fungi</taxon>
        <taxon>Dikarya</taxon>
        <taxon>Ascomycota</taxon>
        <taxon>Pezizomycotina</taxon>
        <taxon>Dothideomycetes</taxon>
        <taxon>Dothideomycetes incertae sedis</taxon>
        <taxon>Botryosphaeriales</taxon>
        <taxon>Botryosphaeriaceae</taxon>
        <taxon>Neofusicoccum</taxon>
    </lineage>
</organism>
<keyword evidence="2" id="KW-1185">Reference proteome</keyword>
<reference evidence="1" key="1">
    <citation type="submission" date="2024-09" db="EMBL/GenBank/DDBJ databases">
        <title>Draft Genome Sequences of Neofusicoccum parvum.</title>
        <authorList>
            <person name="Ashida A."/>
            <person name="Camagna M."/>
            <person name="Tanaka A."/>
            <person name="Takemoto D."/>
        </authorList>
    </citation>
    <scope>NUCLEOTIDE SEQUENCE</scope>
    <source>
        <strain evidence="1">PPO83</strain>
    </source>
</reference>
<evidence type="ECO:0000313" key="2">
    <source>
        <dbReference type="Proteomes" id="UP001165186"/>
    </source>
</evidence>
<proteinExistence type="predicted"/>
<gene>
    <name evidence="1" type="primary">g449</name>
    <name evidence="1" type="ORF">NpPPO83_00000449</name>
</gene>
<comment type="caution">
    <text evidence="1">The sequence shown here is derived from an EMBL/GenBank/DDBJ whole genome shotgun (WGS) entry which is preliminary data.</text>
</comment>
<sequence length="355" mass="37953">MAAAALLRRTVSATVLAPAALCSSFAAARCLLVRPFPPPHPMASVPPVHLVLDWDGTTTHHDTLHFLGKICADHARARSNKQDDAPVSWDDIAKAYVDDLAAHASSYRPALSQRSTIAEEKAWLASLDLVDARSIRRVEDAGIFKGVTAAAVRSGAVKAVETGELALRDGWADLLAQPTKITVLSVNWSAAFIRESLRAAAARDRDAEVLLQAVDRIDILANEIDGLDDPHGSSGLLNSCRSDADGESNGIRTSADKLANMPTPAKYGGDALVVYVGDSATDFEALLAADVGICIRDEDEPSSGQRELAETLARVGVEEHRIKLLAEMPPADDSAVRVYWAKNLREVALSLSSYC</sequence>
<dbReference type="EMBL" id="BSXG01000062">
    <property type="protein sequence ID" value="GME32673.1"/>
    <property type="molecule type" value="Genomic_DNA"/>
</dbReference>
<protein>
    <submittedName>
        <fullName evidence="1">Uncharacterized protein</fullName>
    </submittedName>
</protein>
<evidence type="ECO:0000313" key="1">
    <source>
        <dbReference type="EMBL" id="GME32673.1"/>
    </source>
</evidence>
<dbReference type="Proteomes" id="UP001165186">
    <property type="component" value="Unassembled WGS sequence"/>
</dbReference>
<accession>A0ACB5SAL0</accession>
<name>A0ACB5SAL0_9PEZI</name>